<name>A0ABT3ZR22_9BURK</name>
<reference evidence="1" key="1">
    <citation type="submission" date="2022-11" db="EMBL/GenBank/DDBJ databases">
        <title>Robbsia betulipollinis sp. nov., isolated from pollen of birch (Betula pendula).</title>
        <authorList>
            <person name="Shi H."/>
            <person name="Ambika Manirajan B."/>
            <person name="Ratering S."/>
            <person name="Geissler-Plaum R."/>
            <person name="Schnell S."/>
        </authorList>
    </citation>
    <scope>NUCLEOTIDE SEQUENCE</scope>
    <source>
        <strain evidence="1">Bb-Pol-6</strain>
    </source>
</reference>
<evidence type="ECO:0000313" key="2">
    <source>
        <dbReference type="Proteomes" id="UP001082899"/>
    </source>
</evidence>
<organism evidence="1 2">
    <name type="scientific">Robbsia betulipollinis</name>
    <dbReference type="NCBI Taxonomy" id="2981849"/>
    <lineage>
        <taxon>Bacteria</taxon>
        <taxon>Pseudomonadati</taxon>
        <taxon>Pseudomonadota</taxon>
        <taxon>Betaproteobacteria</taxon>
        <taxon>Burkholderiales</taxon>
        <taxon>Burkholderiaceae</taxon>
        <taxon>Robbsia</taxon>
    </lineage>
</organism>
<protein>
    <recommendedName>
        <fullName evidence="3">Peptidase C39-like domain-containing protein</fullName>
    </recommendedName>
</protein>
<gene>
    <name evidence="1" type="ORF">OVY01_17765</name>
</gene>
<evidence type="ECO:0008006" key="3">
    <source>
        <dbReference type="Google" id="ProtNLM"/>
    </source>
</evidence>
<dbReference type="EMBL" id="JAPMXC010000010">
    <property type="protein sequence ID" value="MCY0389003.1"/>
    <property type="molecule type" value="Genomic_DNA"/>
</dbReference>
<sequence length="201" mass="22782">MQKQVPYVSQWADPAFNERIAAGMDPCEDPSWTNTGFTDPDDYRFWARRICGLACFQAILGYYGIPALSNKALLARALEENAYRLREDGGVDGLIYDPFLAFVTKDFPLKGQVLRHCDVQQIESVLPEDGFLIWSVSTEIRRPEKKNIRDAGHLILIHAADRNGCRFHNPSGVAPEQADVAMSYDVLERFSSKRGMVIERR</sequence>
<keyword evidence="2" id="KW-1185">Reference proteome</keyword>
<dbReference type="RefSeq" id="WP_267848904.1">
    <property type="nucleotide sequence ID" value="NZ_JAPMXC010000010.1"/>
</dbReference>
<accession>A0ABT3ZR22</accession>
<comment type="caution">
    <text evidence="1">The sequence shown here is derived from an EMBL/GenBank/DDBJ whole genome shotgun (WGS) entry which is preliminary data.</text>
</comment>
<evidence type="ECO:0000313" key="1">
    <source>
        <dbReference type="EMBL" id="MCY0389003.1"/>
    </source>
</evidence>
<dbReference type="Proteomes" id="UP001082899">
    <property type="component" value="Unassembled WGS sequence"/>
</dbReference>
<proteinExistence type="predicted"/>